<evidence type="ECO:0000256" key="3">
    <source>
        <dbReference type="SAM" id="Phobius"/>
    </source>
</evidence>
<feature type="transmembrane region" description="Helical" evidence="3">
    <location>
        <begin position="21"/>
        <end position="40"/>
    </location>
</feature>
<accession>A0ABY8XTE9</accession>
<dbReference type="RefSeq" id="WP_285456285.1">
    <property type="nucleotide sequence ID" value="NZ_CP127173.1"/>
</dbReference>
<feature type="transmembrane region" description="Helical" evidence="3">
    <location>
        <begin position="230"/>
        <end position="252"/>
    </location>
</feature>
<keyword evidence="1" id="KW-0175">Coiled coil</keyword>
<keyword evidence="3" id="KW-1133">Transmembrane helix</keyword>
<evidence type="ECO:0000313" key="5">
    <source>
        <dbReference type="Proteomes" id="UP001227101"/>
    </source>
</evidence>
<keyword evidence="3" id="KW-0812">Transmembrane</keyword>
<dbReference type="Proteomes" id="UP001227101">
    <property type="component" value="Chromosome"/>
</dbReference>
<feature type="region of interest" description="Disordered" evidence="2">
    <location>
        <begin position="421"/>
        <end position="444"/>
    </location>
</feature>
<name>A0ABY8XTE9_9PSEU</name>
<sequence>MTDDTVRLALIGQVLRRRWRLLTVLAVLGALTGFGASVLFSPGYQTTSSVLLQGPRQADELLTQAEVATSSVVLDRAAAQLPWHPTGADLKKQVSTSAADGNVVTITVSADTAEHAQQLADQVAQQYVKYSGQLATNSGDASAQLADEQREALRQQVRQATEKIAELAKNVGGDLTVESVQARTQLEGLRTALDQAIKALGDADTTASSHNAVAMGNAPLPTGRAAPTPVHFVAGGAVLFLIAGIFGHLVAFRRDRRLRHQDEIGSALGTPVLALVDVELAEPDRQDAKGVLARVRWLLGADRPWLLPPVAAPTGDAQRDIRFRRVLDHLGAGPRGVLLLVPEDDASAGKAAERLAEVAKRAAVPSRVCRVSPERPLVPDGHDDAVVVAGLGTRTAWELVDLAAACGEAGRELAGVVVTAPVRPSGREPSSTAGAPGEALAGRP</sequence>
<evidence type="ECO:0000313" key="4">
    <source>
        <dbReference type="EMBL" id="WIV58863.1"/>
    </source>
</evidence>
<keyword evidence="3" id="KW-0472">Membrane</keyword>
<organism evidence="4 5">
    <name type="scientific">Amycolatopsis nalaikhensis</name>
    <dbReference type="NCBI Taxonomy" id="715472"/>
    <lineage>
        <taxon>Bacteria</taxon>
        <taxon>Bacillati</taxon>
        <taxon>Actinomycetota</taxon>
        <taxon>Actinomycetes</taxon>
        <taxon>Pseudonocardiales</taxon>
        <taxon>Pseudonocardiaceae</taxon>
        <taxon>Amycolatopsis</taxon>
    </lineage>
</organism>
<gene>
    <name evidence="4" type="ORF">QP939_09650</name>
</gene>
<dbReference type="PANTHER" id="PTHR32309:SF31">
    <property type="entry name" value="CAPSULAR EXOPOLYSACCHARIDE FAMILY"/>
    <property type="match status" value="1"/>
</dbReference>
<evidence type="ECO:0000256" key="2">
    <source>
        <dbReference type="SAM" id="MobiDB-lite"/>
    </source>
</evidence>
<keyword evidence="5" id="KW-1185">Reference proteome</keyword>
<feature type="coiled-coil region" evidence="1">
    <location>
        <begin position="143"/>
        <end position="170"/>
    </location>
</feature>
<reference evidence="4 5" key="1">
    <citation type="submission" date="2023-06" db="EMBL/GenBank/DDBJ databases">
        <authorList>
            <person name="Oyuntsetseg B."/>
            <person name="Kim S.B."/>
        </authorList>
    </citation>
    <scope>NUCLEOTIDE SEQUENCE [LARGE SCALE GENOMIC DNA]</scope>
    <source>
        <strain evidence="4 5">2-2</strain>
    </source>
</reference>
<protein>
    <submittedName>
        <fullName evidence="4">Exopolysaccharide biosynthesis protein</fullName>
    </submittedName>
</protein>
<proteinExistence type="predicted"/>
<dbReference type="EMBL" id="CP127173">
    <property type="protein sequence ID" value="WIV58863.1"/>
    <property type="molecule type" value="Genomic_DNA"/>
</dbReference>
<dbReference type="InterPro" id="IPR050445">
    <property type="entry name" value="Bact_polysacc_biosynth/exp"/>
</dbReference>
<evidence type="ECO:0000256" key="1">
    <source>
        <dbReference type="SAM" id="Coils"/>
    </source>
</evidence>
<dbReference type="PANTHER" id="PTHR32309">
    <property type="entry name" value="TYROSINE-PROTEIN KINASE"/>
    <property type="match status" value="1"/>
</dbReference>